<reference evidence="1" key="1">
    <citation type="submission" date="2014-09" db="EMBL/GenBank/DDBJ databases">
        <authorList>
            <person name="Magalhaes I.L.F."/>
            <person name="Oliveira U."/>
            <person name="Santos F.R."/>
            <person name="Vidigal T.H.D.A."/>
            <person name="Brescovit A.D."/>
            <person name="Santos A.J."/>
        </authorList>
    </citation>
    <scope>NUCLEOTIDE SEQUENCE</scope>
    <source>
        <tissue evidence="1">Shoot tissue taken approximately 20 cm above the soil surface</tissue>
    </source>
</reference>
<dbReference type="EMBL" id="GBRH01194880">
    <property type="protein sequence ID" value="JAE03016.1"/>
    <property type="molecule type" value="Transcribed_RNA"/>
</dbReference>
<protein>
    <submittedName>
        <fullName evidence="1">KAPP</fullName>
    </submittedName>
</protein>
<proteinExistence type="predicted"/>
<reference evidence="1" key="2">
    <citation type="journal article" date="2015" name="Data Brief">
        <title>Shoot transcriptome of the giant reed, Arundo donax.</title>
        <authorList>
            <person name="Barrero R.A."/>
            <person name="Guerrero F.D."/>
            <person name="Moolhuijzen P."/>
            <person name="Goolsby J.A."/>
            <person name="Tidwell J."/>
            <person name="Bellgard S.E."/>
            <person name="Bellgard M.I."/>
        </authorList>
    </citation>
    <scope>NUCLEOTIDE SEQUENCE</scope>
    <source>
        <tissue evidence="1">Shoot tissue taken approximately 20 cm above the soil surface</tissue>
    </source>
</reference>
<organism evidence="1">
    <name type="scientific">Arundo donax</name>
    <name type="common">Giant reed</name>
    <name type="synonym">Donax arundinaceus</name>
    <dbReference type="NCBI Taxonomy" id="35708"/>
    <lineage>
        <taxon>Eukaryota</taxon>
        <taxon>Viridiplantae</taxon>
        <taxon>Streptophyta</taxon>
        <taxon>Embryophyta</taxon>
        <taxon>Tracheophyta</taxon>
        <taxon>Spermatophyta</taxon>
        <taxon>Magnoliopsida</taxon>
        <taxon>Liliopsida</taxon>
        <taxon>Poales</taxon>
        <taxon>Poaceae</taxon>
        <taxon>PACMAD clade</taxon>
        <taxon>Arundinoideae</taxon>
        <taxon>Arundineae</taxon>
        <taxon>Arundo</taxon>
    </lineage>
</organism>
<accession>A0A0A9EYQ0</accession>
<evidence type="ECO:0000313" key="1">
    <source>
        <dbReference type="EMBL" id="JAE03016.1"/>
    </source>
</evidence>
<name>A0A0A9EYQ0_ARUDO</name>
<dbReference type="AlphaFoldDB" id="A0A0A9EYQ0"/>
<sequence length="54" mass="5982">MSTSSHFNVFAFQFIRACFPDTSESFNTKSLGGTLPRIIGSKEGLVDCREQLIP</sequence>